<feature type="region of interest" description="Disordered" evidence="1">
    <location>
        <begin position="374"/>
        <end position="501"/>
    </location>
</feature>
<feature type="domain" description="Single-strand DNA deaminase toxin A-like C-terminal" evidence="2">
    <location>
        <begin position="191"/>
        <end position="260"/>
    </location>
</feature>
<dbReference type="InterPro" id="IPR057517">
    <property type="entry name" value="SsdA-like_C"/>
</dbReference>
<evidence type="ECO:0000256" key="1">
    <source>
        <dbReference type="SAM" id="MobiDB-lite"/>
    </source>
</evidence>
<comment type="caution">
    <text evidence="3">The sequence shown here is derived from an EMBL/GenBank/DDBJ whole genome shotgun (WGS) entry which is preliminary data.</text>
</comment>
<feature type="compositionally biased region" description="Acidic residues" evidence="1">
    <location>
        <begin position="390"/>
        <end position="403"/>
    </location>
</feature>
<feature type="compositionally biased region" description="Polar residues" evidence="1">
    <location>
        <begin position="460"/>
        <end position="498"/>
    </location>
</feature>
<feature type="compositionally biased region" description="Basic residues" evidence="1">
    <location>
        <begin position="410"/>
        <end position="420"/>
    </location>
</feature>
<dbReference type="Pfam" id="PF24120">
    <property type="entry name" value="SsdA_C"/>
    <property type="match status" value="1"/>
</dbReference>
<name>A0A9W9CX37_9PEZI</name>
<evidence type="ECO:0000259" key="2">
    <source>
        <dbReference type="Pfam" id="PF24120"/>
    </source>
</evidence>
<keyword evidence="4" id="KW-1185">Reference proteome</keyword>
<dbReference type="Proteomes" id="UP001140453">
    <property type="component" value="Unassembled WGS sequence"/>
</dbReference>
<sequence>MQPLSSANTQEQKVRALIASKEHAIDQRTTTGATALMLASLYGRSEIFIYLLYKSASVLKQDFEGSSCKDYVRHMAFTKPLLETYEVVATEKPRRSGRKIIYGLLRSFSSANNQGCQRRSEKVETLPVGDPPAEALHDRQPERRVVSLRKNGVFELGEFRSLALAEWPFKLGRKTCAAVRASNEVEYKAIAISGWRGDEAVQVVNVVECVNNASYFKLTRDLAKIVGFKFKNWFLDGKYEGTPSEKAGAFHTCHAEKQLAVFVLMDSMASVLGTSVIDLDSLAKLKLAVKKDATTIQKEFVIELEHKPCLCCIAFLQMIFEKSGLHLEWLQRDWFVEGKRPQLRPQAGLEASPKDSDTVMDVIDAAEDDWQLVPDPDFTLPAAVTPGNDDKDDDDDDDDENTDDSWVVVRHPRPQKPRRKRDFEYPTKAGSEVDEEDYPFTNRQNISKRLLLKQKRRQKTVASHQFAPSSDTLNSDTNSPQSSDTTTASTVGSSSQATKGRITPVKFVIPIPTTGTSAAHKPFPNVTDFMSRWGFHST</sequence>
<accession>A0A9W9CX37</accession>
<dbReference type="InterPro" id="IPR036770">
    <property type="entry name" value="Ankyrin_rpt-contain_sf"/>
</dbReference>
<feature type="compositionally biased region" description="Basic residues" evidence="1">
    <location>
        <begin position="450"/>
        <end position="459"/>
    </location>
</feature>
<evidence type="ECO:0000313" key="3">
    <source>
        <dbReference type="EMBL" id="KAJ4392237.1"/>
    </source>
</evidence>
<proteinExistence type="predicted"/>
<organism evidence="3 4">
    <name type="scientific">Gnomoniopsis smithogilvyi</name>
    <dbReference type="NCBI Taxonomy" id="1191159"/>
    <lineage>
        <taxon>Eukaryota</taxon>
        <taxon>Fungi</taxon>
        <taxon>Dikarya</taxon>
        <taxon>Ascomycota</taxon>
        <taxon>Pezizomycotina</taxon>
        <taxon>Sordariomycetes</taxon>
        <taxon>Sordariomycetidae</taxon>
        <taxon>Diaporthales</taxon>
        <taxon>Gnomoniaceae</taxon>
        <taxon>Gnomoniopsis</taxon>
    </lineage>
</organism>
<dbReference type="SUPFAM" id="SSF48403">
    <property type="entry name" value="Ankyrin repeat"/>
    <property type="match status" value="1"/>
</dbReference>
<dbReference type="Gene3D" id="1.25.40.20">
    <property type="entry name" value="Ankyrin repeat-containing domain"/>
    <property type="match status" value="1"/>
</dbReference>
<dbReference type="EMBL" id="JAPEVB010000003">
    <property type="protein sequence ID" value="KAJ4392237.1"/>
    <property type="molecule type" value="Genomic_DNA"/>
</dbReference>
<dbReference type="OrthoDB" id="433924at2759"/>
<reference evidence="3" key="1">
    <citation type="submission" date="2022-10" db="EMBL/GenBank/DDBJ databases">
        <title>Tapping the CABI collections for fungal endophytes: first genome assemblies for Collariella, Neodidymelliopsis, Ascochyta clinopodiicola, Didymella pomorum, Didymosphaeria variabile, Neocosmospora piperis and Neocucurbitaria cava.</title>
        <authorList>
            <person name="Hill R."/>
        </authorList>
    </citation>
    <scope>NUCLEOTIDE SEQUENCE</scope>
    <source>
        <strain evidence="3">IMI 355082</strain>
    </source>
</reference>
<dbReference type="AlphaFoldDB" id="A0A9W9CX37"/>
<evidence type="ECO:0000313" key="4">
    <source>
        <dbReference type="Proteomes" id="UP001140453"/>
    </source>
</evidence>
<protein>
    <recommendedName>
        <fullName evidence="2">Single-strand DNA deaminase toxin A-like C-terminal domain-containing protein</fullName>
    </recommendedName>
</protein>
<gene>
    <name evidence="3" type="ORF">N0V93_005862</name>
</gene>